<accession>A0ACC1IMA8</accession>
<proteinExistence type="predicted"/>
<reference evidence="1" key="1">
    <citation type="submission" date="2022-07" db="EMBL/GenBank/DDBJ databases">
        <title>Phylogenomic reconstructions and comparative analyses of Kickxellomycotina fungi.</title>
        <authorList>
            <person name="Reynolds N.K."/>
            <person name="Stajich J.E."/>
            <person name="Barry K."/>
            <person name="Grigoriev I.V."/>
            <person name="Crous P."/>
            <person name="Smith M.E."/>
        </authorList>
    </citation>
    <scope>NUCLEOTIDE SEQUENCE</scope>
    <source>
        <strain evidence="1">Benny 63K</strain>
    </source>
</reference>
<organism evidence="1 2">
    <name type="scientific">Kickxella alabastrina</name>
    <dbReference type="NCBI Taxonomy" id="61397"/>
    <lineage>
        <taxon>Eukaryota</taxon>
        <taxon>Fungi</taxon>
        <taxon>Fungi incertae sedis</taxon>
        <taxon>Zoopagomycota</taxon>
        <taxon>Kickxellomycotina</taxon>
        <taxon>Kickxellomycetes</taxon>
        <taxon>Kickxellales</taxon>
        <taxon>Kickxellaceae</taxon>
        <taxon>Kickxella</taxon>
    </lineage>
</organism>
<name>A0ACC1IMA8_9FUNG</name>
<evidence type="ECO:0000313" key="1">
    <source>
        <dbReference type="EMBL" id="KAJ1895201.1"/>
    </source>
</evidence>
<sequence>MFLKQSSVFTLSLTLVISALIANHPLAHASSNLQSNIQAAAATLPQPTLYAAQKYTPNKLNQHYALGRADEQSAGEDESDIEKSDGSEDSAMEERIASVSHHSQGVHLQSDLLVAFVYTVAVAGILI</sequence>
<comment type="caution">
    <text evidence="1">The sequence shown here is derived from an EMBL/GenBank/DDBJ whole genome shotgun (WGS) entry which is preliminary data.</text>
</comment>
<gene>
    <name evidence="1" type="ORF">LPJ66_004736</name>
</gene>
<protein>
    <submittedName>
        <fullName evidence="1">Uncharacterized protein</fullName>
    </submittedName>
</protein>
<dbReference type="Proteomes" id="UP001150581">
    <property type="component" value="Unassembled WGS sequence"/>
</dbReference>
<evidence type="ECO:0000313" key="2">
    <source>
        <dbReference type="Proteomes" id="UP001150581"/>
    </source>
</evidence>
<dbReference type="EMBL" id="JANBPG010000596">
    <property type="protein sequence ID" value="KAJ1895201.1"/>
    <property type="molecule type" value="Genomic_DNA"/>
</dbReference>
<keyword evidence="2" id="KW-1185">Reference proteome</keyword>